<comment type="caution">
    <text evidence="2">The sequence shown here is derived from an EMBL/GenBank/DDBJ whole genome shotgun (WGS) entry which is preliminary data.</text>
</comment>
<name>A0A511HLX7_9BACT</name>
<gene>
    <name evidence="2" type="ORF">MVI01_61780</name>
</gene>
<dbReference type="AlphaFoldDB" id="A0A511HLX7"/>
<evidence type="ECO:0000313" key="3">
    <source>
        <dbReference type="Proteomes" id="UP000321224"/>
    </source>
</evidence>
<feature type="compositionally biased region" description="Basic and acidic residues" evidence="1">
    <location>
        <begin position="58"/>
        <end position="78"/>
    </location>
</feature>
<organism evidence="2 3">
    <name type="scientific">Myxococcus virescens</name>
    <dbReference type="NCBI Taxonomy" id="83456"/>
    <lineage>
        <taxon>Bacteria</taxon>
        <taxon>Pseudomonadati</taxon>
        <taxon>Myxococcota</taxon>
        <taxon>Myxococcia</taxon>
        <taxon>Myxococcales</taxon>
        <taxon>Cystobacterineae</taxon>
        <taxon>Myxococcaceae</taxon>
        <taxon>Myxococcus</taxon>
    </lineage>
</organism>
<dbReference type="Proteomes" id="UP000321224">
    <property type="component" value="Unassembled WGS sequence"/>
</dbReference>
<protein>
    <submittedName>
        <fullName evidence="2">Uncharacterized protein</fullName>
    </submittedName>
</protein>
<accession>A0A511HLX7</accession>
<sequence>MAELHALRIPRGAGRVLKEGQRVPRGSRTAPPRLGPLRQRVGSHPAERGEFGGAFEEPLPHLLDEGGGEHDARARIPDDGAQPRQRPLQPHRVRRIGWDGDQPGIQAAEETRDVLQARWIEEHRPLTRLRQGLECRANAPGSQIQPGVAQDRVIPAILQERVQRPFTQGLGLRFEELQQCRGRVGAHGERFQGVELWKSRRPSLGGNAQHKL</sequence>
<feature type="region of interest" description="Disordered" evidence="1">
    <location>
        <begin position="1"/>
        <end position="105"/>
    </location>
</feature>
<reference evidence="2 3" key="1">
    <citation type="submission" date="2019-07" db="EMBL/GenBank/DDBJ databases">
        <title>Whole genome shotgun sequence of Myxococcus virescens NBRC 100334.</title>
        <authorList>
            <person name="Hosoyama A."/>
            <person name="Uohara A."/>
            <person name="Ohji S."/>
            <person name="Ichikawa N."/>
        </authorList>
    </citation>
    <scope>NUCLEOTIDE SEQUENCE [LARGE SCALE GENOMIC DNA]</scope>
    <source>
        <strain evidence="2 3">NBRC 100334</strain>
    </source>
</reference>
<evidence type="ECO:0000313" key="2">
    <source>
        <dbReference type="EMBL" id="GEL74394.1"/>
    </source>
</evidence>
<dbReference type="EMBL" id="BJVY01000047">
    <property type="protein sequence ID" value="GEL74394.1"/>
    <property type="molecule type" value="Genomic_DNA"/>
</dbReference>
<proteinExistence type="predicted"/>
<evidence type="ECO:0000256" key="1">
    <source>
        <dbReference type="SAM" id="MobiDB-lite"/>
    </source>
</evidence>